<reference evidence="3" key="2">
    <citation type="submission" date="2021-04" db="EMBL/GenBank/DDBJ databases">
        <authorList>
            <person name="Podell S."/>
        </authorList>
    </citation>
    <scope>NUCLEOTIDE SEQUENCE</scope>
    <source>
        <strain evidence="3">Hildebrandi</strain>
    </source>
</reference>
<keyword evidence="1" id="KW-0732">Signal</keyword>
<reference evidence="3" key="1">
    <citation type="journal article" date="2021" name="Sci. Rep.">
        <title>Diploid genomic architecture of Nitzschia inconspicua, an elite biomass production diatom.</title>
        <authorList>
            <person name="Oliver A."/>
            <person name="Podell S."/>
            <person name="Pinowska A."/>
            <person name="Traller J.C."/>
            <person name="Smith S.R."/>
            <person name="McClure R."/>
            <person name="Beliaev A."/>
            <person name="Bohutskyi P."/>
            <person name="Hill E.A."/>
            <person name="Rabines A."/>
            <person name="Zheng H."/>
            <person name="Allen L.Z."/>
            <person name="Kuo A."/>
            <person name="Grigoriev I.V."/>
            <person name="Allen A.E."/>
            <person name="Hazlebeck D."/>
            <person name="Allen E.E."/>
        </authorList>
    </citation>
    <scope>NUCLEOTIDE SEQUENCE</scope>
    <source>
        <strain evidence="3">Hildebrandi</strain>
    </source>
</reference>
<dbReference type="PANTHER" id="PTHR47443">
    <property type="entry name" value="ACYL-COA N-ACYLTRANSFERASES (NAT) SUPERFAMILY PROTEIN"/>
    <property type="match status" value="1"/>
</dbReference>
<accession>A0A9K3PUU4</accession>
<comment type="caution">
    <text evidence="3">The sequence shown here is derived from an EMBL/GenBank/DDBJ whole genome shotgun (WGS) entry which is preliminary data.</text>
</comment>
<evidence type="ECO:0000256" key="1">
    <source>
        <dbReference type="SAM" id="SignalP"/>
    </source>
</evidence>
<feature type="signal peptide" evidence="1">
    <location>
        <begin position="1"/>
        <end position="23"/>
    </location>
</feature>
<organism evidence="3 4">
    <name type="scientific">Nitzschia inconspicua</name>
    <dbReference type="NCBI Taxonomy" id="303405"/>
    <lineage>
        <taxon>Eukaryota</taxon>
        <taxon>Sar</taxon>
        <taxon>Stramenopiles</taxon>
        <taxon>Ochrophyta</taxon>
        <taxon>Bacillariophyta</taxon>
        <taxon>Bacillariophyceae</taxon>
        <taxon>Bacillariophycidae</taxon>
        <taxon>Bacillariales</taxon>
        <taxon>Bacillariaceae</taxon>
        <taxon>Nitzschia</taxon>
    </lineage>
</organism>
<evidence type="ECO:0000313" key="4">
    <source>
        <dbReference type="Proteomes" id="UP000693970"/>
    </source>
</evidence>
<gene>
    <name evidence="3" type="ORF">IV203_014576</name>
</gene>
<dbReference type="PANTHER" id="PTHR47443:SF3">
    <property type="entry name" value="GCN5-RELATED N-ACETYLTRANSFERASE 4, CHLOROPLASTIC"/>
    <property type="match status" value="1"/>
</dbReference>
<dbReference type="PROSITE" id="PS51186">
    <property type="entry name" value="GNAT"/>
    <property type="match status" value="1"/>
</dbReference>
<keyword evidence="4" id="KW-1185">Reference proteome</keyword>
<dbReference type="GO" id="GO:0008080">
    <property type="term" value="F:N-acetyltransferase activity"/>
    <property type="evidence" value="ECO:0007669"/>
    <property type="project" value="TreeGrafter"/>
</dbReference>
<dbReference type="CDD" id="cd04301">
    <property type="entry name" value="NAT_SF"/>
    <property type="match status" value="1"/>
</dbReference>
<dbReference type="InterPro" id="IPR000182">
    <property type="entry name" value="GNAT_dom"/>
</dbReference>
<proteinExistence type="predicted"/>
<evidence type="ECO:0000259" key="2">
    <source>
        <dbReference type="PROSITE" id="PS51186"/>
    </source>
</evidence>
<dbReference type="AlphaFoldDB" id="A0A9K3PUU4"/>
<evidence type="ECO:0000313" key="3">
    <source>
        <dbReference type="EMBL" id="KAG7357989.1"/>
    </source>
</evidence>
<sequence length="254" mass="28823">MFRLPISLKCLWFFLFPIIYVMTTDNNWCCHVHGFTSPTLGLGAVLFQPKGLVTKSARGEISSLLEASDFFVDAFWVGKVGGGAKELNDRQRRQLGSLQFSEFRSRYAGIGRGQAELVLCTIPPNDELIGCAGIEVSSIPIQPKGTQTVRAPLMSNVAVSTKYRRRGIGETLVAEAERIARYEWGYDDCYLYVEERNRAALKLYEKLGYKRLWVDRDAKTLLPQRNGKLVEDSTRIVCMRKRLNLGIFGRLWPF</sequence>
<feature type="domain" description="N-acetyltransferase" evidence="2">
    <location>
        <begin position="69"/>
        <end position="228"/>
    </location>
</feature>
<protein>
    <submittedName>
        <fullName evidence="3">Acyl-CoA N-acyltransferase</fullName>
    </submittedName>
</protein>
<dbReference type="EMBL" id="JAGRRH010000014">
    <property type="protein sequence ID" value="KAG7357989.1"/>
    <property type="molecule type" value="Genomic_DNA"/>
</dbReference>
<feature type="chain" id="PRO_5039945617" evidence="1">
    <location>
        <begin position="24"/>
        <end position="254"/>
    </location>
</feature>
<dbReference type="GO" id="GO:0009507">
    <property type="term" value="C:chloroplast"/>
    <property type="evidence" value="ECO:0007669"/>
    <property type="project" value="TreeGrafter"/>
</dbReference>
<name>A0A9K3PUU4_9STRA</name>
<dbReference type="Proteomes" id="UP000693970">
    <property type="component" value="Unassembled WGS sequence"/>
</dbReference>
<dbReference type="OrthoDB" id="249099at2759"/>
<dbReference type="Pfam" id="PF00583">
    <property type="entry name" value="Acetyltransf_1"/>
    <property type="match status" value="1"/>
</dbReference>